<feature type="region of interest" description="Disordered" evidence="1">
    <location>
        <begin position="775"/>
        <end position="820"/>
    </location>
</feature>
<dbReference type="Proteomes" id="UP001231189">
    <property type="component" value="Unassembled WGS sequence"/>
</dbReference>
<comment type="caution">
    <text evidence="4">The sequence shown here is derived from an EMBL/GenBank/DDBJ whole genome shotgun (WGS) entry which is preliminary data.</text>
</comment>
<dbReference type="InterPro" id="IPR007658">
    <property type="entry name" value="DUF594"/>
</dbReference>
<gene>
    <name evidence="4" type="ORF">QYE76_036587</name>
</gene>
<keyword evidence="5" id="KW-1185">Reference proteome</keyword>
<feature type="transmembrane region" description="Helical" evidence="2">
    <location>
        <begin position="106"/>
        <end position="130"/>
    </location>
</feature>
<evidence type="ECO:0000256" key="1">
    <source>
        <dbReference type="SAM" id="MobiDB-lite"/>
    </source>
</evidence>
<accession>A0AAD8R4P5</accession>
<keyword evidence="2" id="KW-1133">Transmembrane helix</keyword>
<dbReference type="Pfam" id="PF04578">
    <property type="entry name" value="DUF594"/>
    <property type="match status" value="1"/>
</dbReference>
<evidence type="ECO:0000313" key="4">
    <source>
        <dbReference type="EMBL" id="KAK1612914.1"/>
    </source>
</evidence>
<feature type="transmembrane region" description="Helical" evidence="2">
    <location>
        <begin position="501"/>
        <end position="518"/>
    </location>
</feature>
<feature type="transmembrane region" description="Helical" evidence="2">
    <location>
        <begin position="524"/>
        <end position="543"/>
    </location>
</feature>
<dbReference type="InterPro" id="IPR025315">
    <property type="entry name" value="DUF4220"/>
</dbReference>
<feature type="transmembrane region" description="Helical" evidence="2">
    <location>
        <begin position="142"/>
        <end position="160"/>
    </location>
</feature>
<evidence type="ECO:0000256" key="2">
    <source>
        <dbReference type="SAM" id="Phobius"/>
    </source>
</evidence>
<dbReference type="AlphaFoldDB" id="A0AAD8R4P5"/>
<evidence type="ECO:0000313" key="5">
    <source>
        <dbReference type="Proteomes" id="UP001231189"/>
    </source>
</evidence>
<keyword evidence="2" id="KW-0812">Transmembrane</keyword>
<proteinExistence type="predicted"/>
<feature type="transmembrane region" description="Helical" evidence="2">
    <location>
        <begin position="166"/>
        <end position="182"/>
    </location>
</feature>
<evidence type="ECO:0000259" key="3">
    <source>
        <dbReference type="Pfam" id="PF13968"/>
    </source>
</evidence>
<name>A0AAD8R4P5_LOLMU</name>
<dbReference type="PANTHER" id="PTHR31325">
    <property type="entry name" value="OS01G0798800 PROTEIN-RELATED"/>
    <property type="match status" value="1"/>
</dbReference>
<feature type="transmembrane region" description="Helical" evidence="2">
    <location>
        <begin position="468"/>
        <end position="492"/>
    </location>
</feature>
<reference evidence="4" key="1">
    <citation type="submission" date="2023-07" db="EMBL/GenBank/DDBJ databases">
        <title>A chromosome-level genome assembly of Lolium multiflorum.</title>
        <authorList>
            <person name="Chen Y."/>
            <person name="Copetti D."/>
            <person name="Kolliker R."/>
            <person name="Studer B."/>
        </authorList>
    </citation>
    <scope>NUCLEOTIDE SEQUENCE</scope>
    <source>
        <strain evidence="4">02402/16</strain>
        <tissue evidence="4">Leaf</tissue>
    </source>
</reference>
<organism evidence="4 5">
    <name type="scientific">Lolium multiflorum</name>
    <name type="common">Italian ryegrass</name>
    <name type="synonym">Lolium perenne subsp. multiflorum</name>
    <dbReference type="NCBI Taxonomy" id="4521"/>
    <lineage>
        <taxon>Eukaryota</taxon>
        <taxon>Viridiplantae</taxon>
        <taxon>Streptophyta</taxon>
        <taxon>Embryophyta</taxon>
        <taxon>Tracheophyta</taxon>
        <taxon>Spermatophyta</taxon>
        <taxon>Magnoliopsida</taxon>
        <taxon>Liliopsida</taxon>
        <taxon>Poales</taxon>
        <taxon>Poaceae</taxon>
        <taxon>BOP clade</taxon>
        <taxon>Pooideae</taxon>
        <taxon>Poodae</taxon>
        <taxon>Poeae</taxon>
        <taxon>Poeae Chloroplast Group 2 (Poeae type)</taxon>
        <taxon>Loliodinae</taxon>
        <taxon>Loliinae</taxon>
        <taxon>Lolium</taxon>
    </lineage>
</organism>
<dbReference type="Pfam" id="PF13968">
    <property type="entry name" value="DUF4220"/>
    <property type="match status" value="1"/>
</dbReference>
<feature type="transmembrane region" description="Helical" evidence="2">
    <location>
        <begin position="236"/>
        <end position="253"/>
    </location>
</feature>
<sequence length="1046" mass="116983">MHGCARCCCVPACTRLTYSLALARGRVGHQLYSFTGLLPSVYSLVAERGTGRGTGRLYSRAGCLRNEYASHADLPRVTRSHSSHMSQDVSAAGGHGARNTAEVKGAIVFTVVLMSILGGTLSVVGLERLIRGRFTLFSIVRTLLRSTFVLFLPLLSYMFSHSDGNTAELLFLLLWMLLIELIRKKVQAMVQSSGGSFSRASGRFRLMDHSDEATRLVWIGYLMYSNVPRDSNSDDVMAAFFFILWSLALAKLGQRVLNKWMAQDSLAAARNTHLIAGYMQHIVENHGMSPASDIAKCEFVVMGEEKLMLHKKDSRKKDIPWQHSEPKVRLTTLHCGYGVGKFPHGQDEQKHVHLLIDLSKVKDLVTVERIWEKIPSLDICCLNTKRWRHMCFSFSLFKLMRRRFEHYPMVEVGSEMARRLMLDGLLAIERESNAQDNAHAVFQVLQIELDFLDNYYEAGVPVVMSAHWLFIFNFILSILFVLTYVLAILIIVRSYRIDKTLLLYFIIAVLLVMTILTIEITEFLTIYLLSNWFLVHLLCLYVAPGNWLWSWVGKPITGCVTLPTKAKVDIVRSLKCINPLGTCHVSLPRMHGLEGDGKTATEILLQCHLATELLDMHGRRPKDNKQLEDQDDHRTVAVTLSRYCMYLVARTPEVLPDDEIWVSDCYDDMKSCLKKASTRCFCSSAWQTLLVMDEYAAECLQDPTARDGLKLFQRHRERTDKDKVWEEMAQFWVELLIYMSPSNDVEGHAKALSSSGGDLITCLWAFCTHAGISRPRRPSTNADQQRLRRLPDCSPRTTTLEDDLVSSGSSSPQAGGGSCNSVNDGAKITTLLATAGKMDFPWIRITVNEAGSSDRSGIDKSIPCQLAPTMGIEGDKDLISMARSTSSASSVASNAMDRGKQIETDLVDFVPHPPSRVDAYAYLEEPMEMTFGRFHFRIGKEGSHRLDVPVSSESLAANSDFLGSSSSFKIDAEEISSPRFAKSATSGELIKIFGGMSFESFADSNISTDSDSVDSYNFIDKSTSPIYTTVSPAPAKIKLQNIIKFM</sequence>
<feature type="domain" description="DUF4220" evidence="3">
    <location>
        <begin position="212"/>
        <end position="549"/>
    </location>
</feature>
<keyword evidence="2" id="KW-0472">Membrane</keyword>
<protein>
    <recommendedName>
        <fullName evidence="3">DUF4220 domain-containing protein</fullName>
    </recommendedName>
</protein>
<dbReference type="EMBL" id="JAUUTY010000007">
    <property type="protein sequence ID" value="KAK1612914.1"/>
    <property type="molecule type" value="Genomic_DNA"/>
</dbReference>